<proteinExistence type="inferred from homology"/>
<dbReference type="FunFam" id="1.20.58.340:FF:000004">
    <property type="entry name" value="Magnesium transport protein CorA"/>
    <property type="match status" value="1"/>
</dbReference>
<keyword evidence="6" id="KW-0460">Magnesium</keyword>
<keyword evidence="4" id="KW-1003">Cell membrane</keyword>
<dbReference type="SUPFAM" id="SSF144083">
    <property type="entry name" value="Magnesium transport protein CorA, transmembrane region"/>
    <property type="match status" value="1"/>
</dbReference>
<evidence type="ECO:0000256" key="3">
    <source>
        <dbReference type="ARBA" id="ARBA00022448"/>
    </source>
</evidence>
<comment type="catalytic activity">
    <reaction evidence="10">
        <text>Mg(2+)(in) = Mg(2+)(out)</text>
        <dbReference type="Rhea" id="RHEA:29827"/>
        <dbReference type="ChEBI" id="CHEBI:18420"/>
    </reaction>
</comment>
<dbReference type="Pfam" id="PF01544">
    <property type="entry name" value="CorA"/>
    <property type="match status" value="1"/>
</dbReference>
<dbReference type="GO" id="GO:0000287">
    <property type="term" value="F:magnesium ion binding"/>
    <property type="evidence" value="ECO:0007669"/>
    <property type="project" value="TreeGrafter"/>
</dbReference>
<evidence type="ECO:0000256" key="12">
    <source>
        <dbReference type="SAM" id="Phobius"/>
    </source>
</evidence>
<evidence type="ECO:0000256" key="2">
    <source>
        <dbReference type="ARBA" id="ARBA00009765"/>
    </source>
</evidence>
<comment type="caution">
    <text evidence="13">The sequence shown here is derived from an EMBL/GenBank/DDBJ whole genome shotgun (WGS) entry which is preliminary data.</text>
</comment>
<sequence>MADGHLFAIVSVREISGEQDARDRVGLFVKKNLMLIVSLRDDDESIPAALEETLTRLNSKTVSLERLICAFFERLLSKDGSDMERFDHRIAGMEEQIEDNTTGKRFNGEVLALRRQLLVIRNYYEQLLDLFDAMLENEADLFAAKQLYHFRTARDKIARLSANAQLLRDSLVQVREAYMAALDYNANRIMKVFTVVTTVFLPLTLIVGWYGMNFQHMPELSSRFGYPAVIMLSILVVVLSLLFFKKKRLL</sequence>
<dbReference type="InterPro" id="IPR045861">
    <property type="entry name" value="CorA_cytoplasmic_dom"/>
</dbReference>
<feature type="transmembrane region" description="Helical" evidence="12">
    <location>
        <begin position="224"/>
        <end position="244"/>
    </location>
</feature>
<keyword evidence="5 12" id="KW-0812">Transmembrane</keyword>
<evidence type="ECO:0000256" key="11">
    <source>
        <dbReference type="ARBA" id="ARBA00045497"/>
    </source>
</evidence>
<keyword evidence="9 12" id="KW-0472">Membrane</keyword>
<evidence type="ECO:0000313" key="13">
    <source>
        <dbReference type="EMBL" id="MPN07862.1"/>
    </source>
</evidence>
<keyword evidence="8" id="KW-0406">Ion transport</keyword>
<gene>
    <name evidence="13" type="primary">zntB_4</name>
    <name evidence="13" type="ORF">SDC9_155134</name>
</gene>
<comment type="function">
    <text evidence="11">Mediates influx of magnesium ions. Alternates between open and closed states. Activated by low cytoplasmic Mg(2+) levels. Inactive when cytoplasmic Mg(2+) levels are high.</text>
</comment>
<dbReference type="GO" id="GO:0050897">
    <property type="term" value="F:cobalt ion binding"/>
    <property type="evidence" value="ECO:0007669"/>
    <property type="project" value="TreeGrafter"/>
</dbReference>
<comment type="similarity">
    <text evidence="2">Belongs to the CorA metal ion transporter (MIT) (TC 1.A.35) family.</text>
</comment>
<dbReference type="CDD" id="cd12826">
    <property type="entry name" value="EcCorA_ZntB-like_u1"/>
    <property type="match status" value="1"/>
</dbReference>
<feature type="transmembrane region" description="Helical" evidence="12">
    <location>
        <begin position="192"/>
        <end position="212"/>
    </location>
</feature>
<evidence type="ECO:0000256" key="9">
    <source>
        <dbReference type="ARBA" id="ARBA00023136"/>
    </source>
</evidence>
<evidence type="ECO:0000256" key="4">
    <source>
        <dbReference type="ARBA" id="ARBA00022475"/>
    </source>
</evidence>
<name>A0A645F2W6_9ZZZZ</name>
<dbReference type="SUPFAM" id="SSF143865">
    <property type="entry name" value="CorA soluble domain-like"/>
    <property type="match status" value="1"/>
</dbReference>
<protein>
    <submittedName>
        <fullName evidence="13">Zinc transport protein ZntB</fullName>
    </submittedName>
</protein>
<evidence type="ECO:0000256" key="6">
    <source>
        <dbReference type="ARBA" id="ARBA00022842"/>
    </source>
</evidence>
<evidence type="ECO:0000256" key="7">
    <source>
        <dbReference type="ARBA" id="ARBA00022989"/>
    </source>
</evidence>
<evidence type="ECO:0000256" key="10">
    <source>
        <dbReference type="ARBA" id="ARBA00034269"/>
    </source>
</evidence>
<dbReference type="PANTHER" id="PTHR46494">
    <property type="entry name" value="CORA FAMILY METAL ION TRANSPORTER (EUROFUNG)"/>
    <property type="match status" value="1"/>
</dbReference>
<evidence type="ECO:0000256" key="5">
    <source>
        <dbReference type="ARBA" id="ARBA00022692"/>
    </source>
</evidence>
<dbReference type="GO" id="GO:0015095">
    <property type="term" value="F:magnesium ion transmembrane transporter activity"/>
    <property type="evidence" value="ECO:0007669"/>
    <property type="project" value="TreeGrafter"/>
</dbReference>
<keyword evidence="3" id="KW-0813">Transport</keyword>
<organism evidence="13">
    <name type="scientific">bioreactor metagenome</name>
    <dbReference type="NCBI Taxonomy" id="1076179"/>
    <lineage>
        <taxon>unclassified sequences</taxon>
        <taxon>metagenomes</taxon>
        <taxon>ecological metagenomes</taxon>
    </lineage>
</organism>
<keyword evidence="7 12" id="KW-1133">Transmembrane helix</keyword>
<evidence type="ECO:0000256" key="8">
    <source>
        <dbReference type="ARBA" id="ARBA00023065"/>
    </source>
</evidence>
<dbReference type="EMBL" id="VSSQ01053872">
    <property type="protein sequence ID" value="MPN07862.1"/>
    <property type="molecule type" value="Genomic_DNA"/>
</dbReference>
<comment type="subcellular location">
    <subcellularLocation>
        <location evidence="1">Cell membrane</location>
        <topology evidence="1">Multi-pass membrane protein</topology>
    </subcellularLocation>
</comment>
<dbReference type="AlphaFoldDB" id="A0A645F2W6"/>
<dbReference type="GO" id="GO:0015087">
    <property type="term" value="F:cobalt ion transmembrane transporter activity"/>
    <property type="evidence" value="ECO:0007669"/>
    <property type="project" value="TreeGrafter"/>
</dbReference>
<dbReference type="InterPro" id="IPR045863">
    <property type="entry name" value="CorA_TM1_TM2"/>
</dbReference>
<dbReference type="InterPro" id="IPR002523">
    <property type="entry name" value="MgTranspt_CorA/ZnTranspt_ZntB"/>
</dbReference>
<reference evidence="13" key="1">
    <citation type="submission" date="2019-08" db="EMBL/GenBank/DDBJ databases">
        <authorList>
            <person name="Kucharzyk K."/>
            <person name="Murdoch R.W."/>
            <person name="Higgins S."/>
            <person name="Loffler F."/>
        </authorList>
    </citation>
    <scope>NUCLEOTIDE SEQUENCE</scope>
</reference>
<dbReference type="PANTHER" id="PTHR46494:SF1">
    <property type="entry name" value="CORA FAMILY METAL ION TRANSPORTER (EUROFUNG)"/>
    <property type="match status" value="1"/>
</dbReference>
<dbReference type="Gene3D" id="1.20.58.340">
    <property type="entry name" value="Magnesium transport protein CorA, transmembrane region"/>
    <property type="match status" value="2"/>
</dbReference>
<evidence type="ECO:0000256" key="1">
    <source>
        <dbReference type="ARBA" id="ARBA00004651"/>
    </source>
</evidence>
<accession>A0A645F2W6</accession>
<dbReference type="GO" id="GO:0005886">
    <property type="term" value="C:plasma membrane"/>
    <property type="evidence" value="ECO:0007669"/>
    <property type="project" value="UniProtKB-SubCell"/>
</dbReference>